<evidence type="ECO:0008006" key="4">
    <source>
        <dbReference type="Google" id="ProtNLM"/>
    </source>
</evidence>
<dbReference type="NCBIfam" id="NF011470">
    <property type="entry name" value="PRK14887.1"/>
    <property type="match status" value="1"/>
</dbReference>
<evidence type="ECO:0000313" key="3">
    <source>
        <dbReference type="Proteomes" id="UP000010824"/>
    </source>
</evidence>
<dbReference type="OrthoDB" id="8982at2157"/>
<reference evidence="2 3" key="2">
    <citation type="journal article" date="2014" name="Genome Announc.">
        <title>Complete Genome Sequence of Methanoregula formicica SMSPT, a Mesophilic Hydrogenotrophic Methanogen Isolated from a Methanogenic Upflow Anaerobic Sludge Blanket Reactor.</title>
        <authorList>
            <person name="Yamamoto K."/>
            <person name="Tamaki H."/>
            <person name="Cadillo-Quiroz H."/>
            <person name="Imachi H."/>
            <person name="Kyrpides N."/>
            <person name="Woyke T."/>
            <person name="Goodwin L."/>
            <person name="Zinder S.H."/>
            <person name="Kamagata Y."/>
            <person name="Liu W.T."/>
        </authorList>
    </citation>
    <scope>NUCLEOTIDE SEQUENCE [LARGE SCALE GENOMIC DNA]</scope>
    <source>
        <strain evidence="3">DSM 22288 / NBRC 105244 / SMSP</strain>
    </source>
</reference>
<sequence>MPHHEAVFRFTTEHAASIYRSLLPELEDEVNPRSSVSCRLEGSDTLVLTVTAQDTSSLRAALNMYLRLVTVADEVTGIVKNQEPRDSNAPVSKE</sequence>
<dbReference type="GeneID" id="14310477"/>
<protein>
    <recommendedName>
        <fullName evidence="4">Transcription factor Pcc1</fullName>
    </recommendedName>
</protein>
<dbReference type="Pfam" id="PF09341">
    <property type="entry name" value="Pcc1"/>
    <property type="match status" value="1"/>
</dbReference>
<dbReference type="EMBL" id="CP003167">
    <property type="protein sequence ID" value="AGB02210.1"/>
    <property type="molecule type" value="Genomic_DNA"/>
</dbReference>
<dbReference type="RefSeq" id="WP_015285173.1">
    <property type="nucleotide sequence ID" value="NC_019943.1"/>
</dbReference>
<organism evidence="2 3">
    <name type="scientific">Methanoregula formicica (strain DSM 22288 / NBRC 105244 / SMSP)</name>
    <dbReference type="NCBI Taxonomy" id="593750"/>
    <lineage>
        <taxon>Archaea</taxon>
        <taxon>Methanobacteriati</taxon>
        <taxon>Methanobacteriota</taxon>
        <taxon>Stenosarchaea group</taxon>
        <taxon>Methanomicrobia</taxon>
        <taxon>Methanomicrobiales</taxon>
        <taxon>Methanoregulaceae</taxon>
        <taxon>Methanoregula</taxon>
    </lineage>
</organism>
<dbReference type="Proteomes" id="UP000010824">
    <property type="component" value="Chromosome"/>
</dbReference>
<accession>L0HDY9</accession>
<reference evidence="3" key="1">
    <citation type="submission" date="2011-12" db="EMBL/GenBank/DDBJ databases">
        <title>Complete sequence of Methanoregula formicicum SMSP.</title>
        <authorList>
            <person name="Lucas S."/>
            <person name="Han J."/>
            <person name="Lapidus A."/>
            <person name="Cheng J.-F."/>
            <person name="Goodwin L."/>
            <person name="Pitluck S."/>
            <person name="Peters L."/>
            <person name="Ovchinnikova G."/>
            <person name="Teshima H."/>
            <person name="Detter J.C."/>
            <person name="Han C."/>
            <person name="Tapia R."/>
            <person name="Land M."/>
            <person name="Hauser L."/>
            <person name="Kyrpides N."/>
            <person name="Ivanova N."/>
            <person name="Pagani I."/>
            <person name="Imachi H."/>
            <person name="Tamaki H."/>
            <person name="Sekiguchi Y."/>
            <person name="Kamagata Y."/>
            <person name="Cadillo-Quiroz H."/>
            <person name="Zinder S."/>
            <person name="Liu W.-T."/>
            <person name="Woyke T."/>
        </authorList>
    </citation>
    <scope>NUCLEOTIDE SEQUENCE [LARGE SCALE GENOMIC DNA]</scope>
    <source>
        <strain evidence="3">DSM 22288 / NBRC 105244 / SMSP</strain>
    </source>
</reference>
<name>L0HDY9_METFS</name>
<comment type="similarity">
    <text evidence="1">Belongs to the CTAG/PCC1 family.</text>
</comment>
<dbReference type="Gene3D" id="3.30.310.50">
    <property type="entry name" value="Alpha-D-phosphohexomutase, C-terminal domain"/>
    <property type="match status" value="1"/>
</dbReference>
<evidence type="ECO:0000256" key="1">
    <source>
        <dbReference type="ARBA" id="ARBA00007073"/>
    </source>
</evidence>
<dbReference type="STRING" id="593750.Metfor_1164"/>
<dbReference type="InterPro" id="IPR015419">
    <property type="entry name" value="CTAG/Pcc1"/>
</dbReference>
<proteinExistence type="inferred from homology"/>
<gene>
    <name evidence="2" type="ordered locus">Metfor_1164</name>
</gene>
<dbReference type="KEGG" id="mfo:Metfor_1164"/>
<dbReference type="AlphaFoldDB" id="L0HDY9"/>
<dbReference type="eggNOG" id="arCOG04414">
    <property type="taxonomic scope" value="Archaea"/>
</dbReference>
<keyword evidence="3" id="KW-1185">Reference proteome</keyword>
<evidence type="ECO:0000313" key="2">
    <source>
        <dbReference type="EMBL" id="AGB02210.1"/>
    </source>
</evidence>
<dbReference type="HOGENOM" id="CLU_170076_2_0_2"/>
<dbReference type="InParanoid" id="L0HDY9"/>